<comment type="pathway">
    <text evidence="1">Pyrimidine metabolism; UMP biosynthesis via de novo pathway; (S)-dihydroorotate from bicarbonate: step 3/3.</text>
</comment>
<keyword evidence="6" id="KW-0862">Zinc</keyword>
<dbReference type="InterPro" id="IPR004721">
    <property type="entry name" value="DHOdimr"/>
</dbReference>
<dbReference type="Gene3D" id="3.20.20.140">
    <property type="entry name" value="Metal-dependent hydrolases"/>
    <property type="match status" value="1"/>
</dbReference>
<evidence type="ECO:0000256" key="2">
    <source>
        <dbReference type="ARBA" id="ARBA00005631"/>
    </source>
</evidence>
<dbReference type="GO" id="GO:0005737">
    <property type="term" value="C:cytoplasm"/>
    <property type="evidence" value="ECO:0007669"/>
    <property type="project" value="TreeGrafter"/>
</dbReference>
<dbReference type="Pfam" id="PF01979">
    <property type="entry name" value="Amidohydro_1"/>
    <property type="match status" value="1"/>
</dbReference>
<dbReference type="InterPro" id="IPR002195">
    <property type="entry name" value="Dihydroorotase_CS"/>
</dbReference>
<evidence type="ECO:0000256" key="7">
    <source>
        <dbReference type="ARBA" id="ARBA00022975"/>
    </source>
</evidence>
<reference evidence="9" key="1">
    <citation type="submission" date="2021-01" db="EMBL/GenBank/DDBJ databases">
        <authorList>
            <person name="Corre E."/>
            <person name="Pelletier E."/>
            <person name="Niang G."/>
            <person name="Scheremetjew M."/>
            <person name="Finn R."/>
            <person name="Kale V."/>
            <person name="Holt S."/>
            <person name="Cochrane G."/>
            <person name="Meng A."/>
            <person name="Brown T."/>
            <person name="Cohen L."/>
        </authorList>
    </citation>
    <scope>NUCLEOTIDE SEQUENCE</scope>
    <source>
        <strain evidence="9">CCMP3278</strain>
    </source>
</reference>
<keyword evidence="5" id="KW-0378">Hydrolase</keyword>
<keyword evidence="4" id="KW-0479">Metal-binding</keyword>
<accession>A0A7S0ZFM2</accession>
<dbReference type="PIRSF" id="PIRSF001237">
    <property type="entry name" value="DHOdimr"/>
    <property type="match status" value="1"/>
</dbReference>
<evidence type="ECO:0000256" key="5">
    <source>
        <dbReference type="ARBA" id="ARBA00022801"/>
    </source>
</evidence>
<dbReference type="PROSITE" id="PS00483">
    <property type="entry name" value="DIHYDROOROTASE_2"/>
    <property type="match status" value="1"/>
</dbReference>
<proteinExistence type="inferred from homology"/>
<dbReference type="PANTHER" id="PTHR43137:SF1">
    <property type="entry name" value="DIHYDROOROTASE"/>
    <property type="match status" value="1"/>
</dbReference>
<feature type="domain" description="Amidohydrolase-related" evidence="8">
    <location>
        <begin position="11"/>
        <end position="317"/>
    </location>
</feature>
<dbReference type="AlphaFoldDB" id="A0A7S0ZFM2"/>
<dbReference type="InterPro" id="IPR032466">
    <property type="entry name" value="Metal_Hydrolase"/>
</dbReference>
<dbReference type="GO" id="GO:0004151">
    <property type="term" value="F:dihydroorotase activity"/>
    <property type="evidence" value="ECO:0007669"/>
    <property type="project" value="UniProtKB-EC"/>
</dbReference>
<dbReference type="PANTHER" id="PTHR43137">
    <property type="entry name" value="DIHYDROOROTASE"/>
    <property type="match status" value="1"/>
</dbReference>
<evidence type="ECO:0000256" key="1">
    <source>
        <dbReference type="ARBA" id="ARBA00004880"/>
    </source>
</evidence>
<evidence type="ECO:0000256" key="4">
    <source>
        <dbReference type="ARBA" id="ARBA00022723"/>
    </source>
</evidence>
<dbReference type="GO" id="GO:0046872">
    <property type="term" value="F:metal ion binding"/>
    <property type="evidence" value="ECO:0007669"/>
    <property type="project" value="UniProtKB-KW"/>
</dbReference>
<gene>
    <name evidence="9" type="ORF">TOLI1172_LOCUS4680</name>
</gene>
<evidence type="ECO:0000256" key="3">
    <source>
        <dbReference type="ARBA" id="ARBA00012860"/>
    </source>
</evidence>
<dbReference type="SUPFAM" id="SSF51556">
    <property type="entry name" value="Metallo-dependent hydrolases"/>
    <property type="match status" value="1"/>
</dbReference>
<dbReference type="PROSITE" id="PS00482">
    <property type="entry name" value="DIHYDROOROTASE_1"/>
    <property type="match status" value="1"/>
</dbReference>
<evidence type="ECO:0000256" key="6">
    <source>
        <dbReference type="ARBA" id="ARBA00022833"/>
    </source>
</evidence>
<dbReference type="GO" id="GO:0044205">
    <property type="term" value="P:'de novo' UMP biosynthetic process"/>
    <property type="evidence" value="ECO:0007669"/>
    <property type="project" value="UniProtKB-UniPathway"/>
</dbReference>
<organism evidence="9">
    <name type="scientific">Timspurckia oligopyrenoides</name>
    <dbReference type="NCBI Taxonomy" id="708627"/>
    <lineage>
        <taxon>Eukaryota</taxon>
        <taxon>Rhodophyta</taxon>
        <taxon>Bangiophyceae</taxon>
        <taxon>Porphyridiales</taxon>
        <taxon>Porphyridiaceae</taxon>
        <taxon>Timspurckia</taxon>
    </lineage>
</organism>
<sequence length="363" mass="40498">MNELIISKPDDFHLHVRDGPILKSVLNYTASQFSRAIIMPNLTPPIRTVSEAFLYRARILNALSPENASFEPLMTLYLTDHTTPQIVKEAAESGFIRAFKLYPFGATTNSSYGVTDLNGLHDAFHAMEQYNLVLCIHAEIADPELDMLHREDAFISTHLNTLLTSFPALKIVVEHCTTKSTVDFISNYYTTHSIQGSPRLVGSITPHHLLFNTMKLFEHGKLQPDHFCLPILKSEFDRKGILQVVTHDTHGLFFAGTDSAPHLVASKSNQSGHGCAAGIFCAPNAVEFYAQAFDSMNQLNHLEAFLSQNGAKFYGLSINPQQKKLKLSRKPTQVMDVLEIPELSDSIRPLYAGQYIPWSVSPL</sequence>
<evidence type="ECO:0000259" key="8">
    <source>
        <dbReference type="Pfam" id="PF01979"/>
    </source>
</evidence>
<name>A0A7S0ZFM2_9RHOD</name>
<dbReference type="NCBIfam" id="TIGR00856">
    <property type="entry name" value="pyrC_dimer"/>
    <property type="match status" value="1"/>
</dbReference>
<dbReference type="GO" id="GO:0006207">
    <property type="term" value="P:'de novo' pyrimidine nucleobase biosynthetic process"/>
    <property type="evidence" value="ECO:0007669"/>
    <property type="project" value="TreeGrafter"/>
</dbReference>
<dbReference type="EMBL" id="HBFP01006555">
    <property type="protein sequence ID" value="CAD8820288.1"/>
    <property type="molecule type" value="Transcribed_RNA"/>
</dbReference>
<dbReference type="EC" id="3.5.2.3" evidence="3"/>
<protein>
    <recommendedName>
        <fullName evidence="3">dihydroorotase</fullName>
        <ecNumber evidence="3">3.5.2.3</ecNumber>
    </recommendedName>
</protein>
<keyword evidence="7" id="KW-0665">Pyrimidine biosynthesis</keyword>
<dbReference type="HAMAP" id="MF_00219">
    <property type="entry name" value="PyrC_classII"/>
    <property type="match status" value="1"/>
</dbReference>
<evidence type="ECO:0000313" key="9">
    <source>
        <dbReference type="EMBL" id="CAD8820288.1"/>
    </source>
</evidence>
<dbReference type="UniPathway" id="UPA00070">
    <property type="reaction ID" value="UER00117"/>
</dbReference>
<dbReference type="InterPro" id="IPR006680">
    <property type="entry name" value="Amidohydro-rel"/>
</dbReference>
<comment type="similarity">
    <text evidence="2">Belongs to the metallo-dependent hydrolases superfamily. DHOase family. Class II DHOase subfamily.</text>
</comment>